<keyword evidence="1" id="KW-1133">Transmembrane helix</keyword>
<dbReference type="PANTHER" id="PTHR38121">
    <property type="entry name" value="GH16 DOMAIN-CONTAINING PROTEIN"/>
    <property type="match status" value="1"/>
</dbReference>
<keyword evidence="1" id="KW-0812">Transmembrane</keyword>
<accession>A0AAE1CFU9</accession>
<dbReference type="GO" id="GO:0005975">
    <property type="term" value="P:carbohydrate metabolic process"/>
    <property type="evidence" value="ECO:0007669"/>
    <property type="project" value="InterPro"/>
</dbReference>
<gene>
    <name evidence="3" type="ORF">B0T22DRAFT_447822</name>
</gene>
<evidence type="ECO:0000313" key="3">
    <source>
        <dbReference type="EMBL" id="KAK3692663.1"/>
    </source>
</evidence>
<sequence length="262" mass="28507">MVSGAEVDSSRLDLSYGTFRALMKMSSVPGTCAAFFWYFNDTQEIDMEFLSKDFDAANGSYPVNLVLQSREAAEAGYNAVQTGNFVKAYLPFNPAADFHEYRIDYVPGQVFFYADGVLLAGMNGSAVPSSSGHLILQHWSNGNALWSGGPPAQDAVLTVGYVKGYFNSSTAQRREDWKARCGGGDSSSANAVCDIPSVSPANSSARGWFFSDRGNMTNNQTIYDQDPDSGAPRRILVGVYSCMGLWTVFWFFVLLEMPGVVG</sequence>
<reference evidence="3" key="1">
    <citation type="journal article" date="2023" name="Mol. Phylogenet. Evol.">
        <title>Genome-scale phylogeny and comparative genomics of the fungal order Sordariales.</title>
        <authorList>
            <person name="Hensen N."/>
            <person name="Bonometti L."/>
            <person name="Westerberg I."/>
            <person name="Brannstrom I.O."/>
            <person name="Guillou S."/>
            <person name="Cros-Aarteil S."/>
            <person name="Calhoun S."/>
            <person name="Haridas S."/>
            <person name="Kuo A."/>
            <person name="Mondo S."/>
            <person name="Pangilinan J."/>
            <person name="Riley R."/>
            <person name="LaButti K."/>
            <person name="Andreopoulos B."/>
            <person name="Lipzen A."/>
            <person name="Chen C."/>
            <person name="Yan M."/>
            <person name="Daum C."/>
            <person name="Ng V."/>
            <person name="Clum A."/>
            <person name="Steindorff A."/>
            <person name="Ohm R.A."/>
            <person name="Martin F."/>
            <person name="Silar P."/>
            <person name="Natvig D.O."/>
            <person name="Lalanne C."/>
            <person name="Gautier V."/>
            <person name="Ament-Velasquez S.L."/>
            <person name="Kruys A."/>
            <person name="Hutchinson M.I."/>
            <person name="Powell A.J."/>
            <person name="Barry K."/>
            <person name="Miller A.N."/>
            <person name="Grigoriev I.V."/>
            <person name="Debuchy R."/>
            <person name="Gladieux P."/>
            <person name="Hiltunen Thoren M."/>
            <person name="Johannesson H."/>
        </authorList>
    </citation>
    <scope>NUCLEOTIDE SEQUENCE</scope>
    <source>
        <strain evidence="3">CBS 314.62</strain>
    </source>
</reference>
<dbReference type="PANTHER" id="PTHR38121:SF5">
    <property type="entry name" value="GH16 DOMAIN-CONTAINING PROTEIN"/>
    <property type="match status" value="1"/>
</dbReference>
<dbReference type="Gene3D" id="2.60.120.200">
    <property type="match status" value="1"/>
</dbReference>
<dbReference type="Proteomes" id="UP001270362">
    <property type="component" value="Unassembled WGS sequence"/>
</dbReference>
<dbReference type="PROSITE" id="PS51762">
    <property type="entry name" value="GH16_2"/>
    <property type="match status" value="1"/>
</dbReference>
<protein>
    <submittedName>
        <fullName evidence="3">Concanavalin A-like lectin/glucanase domain-containing protein</fullName>
    </submittedName>
</protein>
<feature type="transmembrane region" description="Helical" evidence="1">
    <location>
        <begin position="235"/>
        <end position="255"/>
    </location>
</feature>
<evidence type="ECO:0000313" key="4">
    <source>
        <dbReference type="Proteomes" id="UP001270362"/>
    </source>
</evidence>
<comment type="caution">
    <text evidence="3">The sequence shown here is derived from an EMBL/GenBank/DDBJ whole genome shotgun (WGS) entry which is preliminary data.</text>
</comment>
<feature type="domain" description="GH16" evidence="2">
    <location>
        <begin position="1"/>
        <end position="170"/>
    </location>
</feature>
<dbReference type="CDD" id="cd00413">
    <property type="entry name" value="Glyco_hydrolase_16"/>
    <property type="match status" value="1"/>
</dbReference>
<dbReference type="InterPro" id="IPR013320">
    <property type="entry name" value="ConA-like_dom_sf"/>
</dbReference>
<dbReference type="SUPFAM" id="SSF49899">
    <property type="entry name" value="Concanavalin A-like lectins/glucanases"/>
    <property type="match status" value="1"/>
</dbReference>
<name>A0AAE1CFU9_9PEZI</name>
<dbReference type="AlphaFoldDB" id="A0AAE1CFU9"/>
<keyword evidence="4" id="KW-1185">Reference proteome</keyword>
<dbReference type="Pfam" id="PF00722">
    <property type="entry name" value="Glyco_hydro_16"/>
    <property type="match status" value="1"/>
</dbReference>
<organism evidence="3 4">
    <name type="scientific">Podospora appendiculata</name>
    <dbReference type="NCBI Taxonomy" id="314037"/>
    <lineage>
        <taxon>Eukaryota</taxon>
        <taxon>Fungi</taxon>
        <taxon>Dikarya</taxon>
        <taxon>Ascomycota</taxon>
        <taxon>Pezizomycotina</taxon>
        <taxon>Sordariomycetes</taxon>
        <taxon>Sordariomycetidae</taxon>
        <taxon>Sordariales</taxon>
        <taxon>Podosporaceae</taxon>
        <taxon>Podospora</taxon>
    </lineage>
</organism>
<evidence type="ECO:0000259" key="2">
    <source>
        <dbReference type="PROSITE" id="PS51762"/>
    </source>
</evidence>
<reference evidence="3" key="2">
    <citation type="submission" date="2023-06" db="EMBL/GenBank/DDBJ databases">
        <authorList>
            <consortium name="Lawrence Berkeley National Laboratory"/>
            <person name="Haridas S."/>
            <person name="Hensen N."/>
            <person name="Bonometti L."/>
            <person name="Westerberg I."/>
            <person name="Brannstrom I.O."/>
            <person name="Guillou S."/>
            <person name="Cros-Aarteil S."/>
            <person name="Calhoun S."/>
            <person name="Kuo A."/>
            <person name="Mondo S."/>
            <person name="Pangilinan J."/>
            <person name="Riley R."/>
            <person name="Labutti K."/>
            <person name="Andreopoulos B."/>
            <person name="Lipzen A."/>
            <person name="Chen C."/>
            <person name="Yanf M."/>
            <person name="Daum C."/>
            <person name="Ng V."/>
            <person name="Clum A."/>
            <person name="Steindorff A."/>
            <person name="Ohm R."/>
            <person name="Martin F."/>
            <person name="Silar P."/>
            <person name="Natvig D."/>
            <person name="Lalanne C."/>
            <person name="Gautier V."/>
            <person name="Ament-Velasquez S.L."/>
            <person name="Kruys A."/>
            <person name="Hutchinson M.I."/>
            <person name="Powell A.J."/>
            <person name="Barry K."/>
            <person name="Miller A.N."/>
            <person name="Grigoriev I.V."/>
            <person name="Debuchy R."/>
            <person name="Gladieux P."/>
            <person name="Thoren M.H."/>
            <person name="Johannesson H."/>
        </authorList>
    </citation>
    <scope>NUCLEOTIDE SEQUENCE</scope>
    <source>
        <strain evidence="3">CBS 314.62</strain>
    </source>
</reference>
<dbReference type="GO" id="GO:0004553">
    <property type="term" value="F:hydrolase activity, hydrolyzing O-glycosyl compounds"/>
    <property type="evidence" value="ECO:0007669"/>
    <property type="project" value="InterPro"/>
</dbReference>
<evidence type="ECO:0000256" key="1">
    <source>
        <dbReference type="SAM" id="Phobius"/>
    </source>
</evidence>
<dbReference type="EMBL" id="JAULSO010000001">
    <property type="protein sequence ID" value="KAK3692663.1"/>
    <property type="molecule type" value="Genomic_DNA"/>
</dbReference>
<keyword evidence="1" id="KW-0472">Membrane</keyword>
<proteinExistence type="predicted"/>
<dbReference type="InterPro" id="IPR000757">
    <property type="entry name" value="Beta-glucanase-like"/>
</dbReference>